<comment type="caution">
    <text evidence="2">The sequence shown here is derived from an EMBL/GenBank/DDBJ whole genome shotgun (WGS) entry which is preliminary data.</text>
</comment>
<dbReference type="AlphaFoldDB" id="S0G1J8"/>
<evidence type="ECO:0000259" key="1">
    <source>
        <dbReference type="Pfam" id="PF26468"/>
    </source>
</evidence>
<accession>S0G1J8</accession>
<evidence type="ECO:0000313" key="3">
    <source>
        <dbReference type="Proteomes" id="UP000014216"/>
    </source>
</evidence>
<feature type="domain" description="GIY-YIG" evidence="1">
    <location>
        <begin position="24"/>
        <end position="210"/>
    </location>
</feature>
<dbReference type="InterPro" id="IPR058782">
    <property type="entry name" value="GIY_YIG_3"/>
</dbReference>
<name>S0G1J8_9BACT</name>
<dbReference type="Pfam" id="PF26468">
    <property type="entry name" value="GIY_YIG_3"/>
    <property type="match status" value="1"/>
</dbReference>
<gene>
    <name evidence="2" type="ORF">Dpo_5c02760</name>
</gene>
<keyword evidence="3" id="KW-1185">Reference proteome</keyword>
<reference evidence="2 3" key="1">
    <citation type="journal article" date="2013" name="Genome Announc.">
        <title>Draft Genome Sequence of Desulfotignum phosphitoxidans DSM 13687 Strain FiPS-3.</title>
        <authorList>
            <person name="Poehlein A."/>
            <person name="Daniel R."/>
            <person name="Simeonova D.D."/>
        </authorList>
    </citation>
    <scope>NUCLEOTIDE SEQUENCE [LARGE SCALE GENOMIC DNA]</scope>
    <source>
        <strain evidence="2 3">DSM 13687</strain>
    </source>
</reference>
<sequence length="211" mass="24406">MNKECEKLHDLMQGLERHGFPFDESKIPSNGIYCLFEVGEEGHGGKRIVRIGTHTGANQLRSRLRQHFFNENKDRSIFRKNIGRALLNRNNDPFIETWEINLTTRKAKNKYSSFIDFGYQKSIEAQVSRYIQNNFSFSVFEVTEKEERLQIESKMISTVSRCEGCKASKEWLGNSSPKHKIVKSGLWLVNELYKTPFDASGIDHLSKVIRG</sequence>
<dbReference type="OrthoDB" id="7107773at2"/>
<evidence type="ECO:0000313" key="2">
    <source>
        <dbReference type="EMBL" id="EMS79349.1"/>
    </source>
</evidence>
<dbReference type="RefSeq" id="WP_006966479.1">
    <property type="nucleotide sequence ID" value="NZ_APJX01000005.1"/>
</dbReference>
<dbReference type="EMBL" id="APJX01000005">
    <property type="protein sequence ID" value="EMS79349.1"/>
    <property type="molecule type" value="Genomic_DNA"/>
</dbReference>
<protein>
    <recommendedName>
        <fullName evidence="1">GIY-YIG domain-containing protein</fullName>
    </recommendedName>
</protein>
<organism evidence="2 3">
    <name type="scientific">Desulfotignum phosphitoxidans DSM 13687</name>
    <dbReference type="NCBI Taxonomy" id="1286635"/>
    <lineage>
        <taxon>Bacteria</taxon>
        <taxon>Pseudomonadati</taxon>
        <taxon>Thermodesulfobacteriota</taxon>
        <taxon>Desulfobacteria</taxon>
        <taxon>Desulfobacterales</taxon>
        <taxon>Desulfobacteraceae</taxon>
        <taxon>Desulfotignum</taxon>
    </lineage>
</organism>
<proteinExistence type="predicted"/>
<dbReference type="Proteomes" id="UP000014216">
    <property type="component" value="Unassembled WGS sequence"/>
</dbReference>